<dbReference type="Proteomes" id="UP000188929">
    <property type="component" value="Unassembled WGS sequence"/>
</dbReference>
<accession>A0A1V2ID51</accession>
<evidence type="ECO:0000313" key="3">
    <source>
        <dbReference type="Proteomes" id="UP000188929"/>
    </source>
</evidence>
<dbReference type="EMBL" id="MOMC01000018">
    <property type="protein sequence ID" value="ONH31113.1"/>
    <property type="molecule type" value="Genomic_DNA"/>
</dbReference>
<feature type="region of interest" description="Disordered" evidence="1">
    <location>
        <begin position="172"/>
        <end position="214"/>
    </location>
</feature>
<organism evidence="2 3">
    <name type="scientific">Pseudofrankia asymbiotica</name>
    <dbReference type="NCBI Taxonomy" id="1834516"/>
    <lineage>
        <taxon>Bacteria</taxon>
        <taxon>Bacillati</taxon>
        <taxon>Actinomycetota</taxon>
        <taxon>Actinomycetes</taxon>
        <taxon>Frankiales</taxon>
        <taxon>Frankiaceae</taxon>
        <taxon>Pseudofrankia</taxon>
    </lineage>
</organism>
<reference evidence="3" key="1">
    <citation type="submission" date="2016-10" db="EMBL/GenBank/DDBJ databases">
        <title>Frankia sp. NRRL B-16386 Genome sequencing.</title>
        <authorList>
            <person name="Ghodhbane-Gtari F."/>
            <person name="Swanson E."/>
            <person name="Gueddou A."/>
            <person name="Hezbri K."/>
            <person name="Ktari K."/>
            <person name="Nouioui I."/>
            <person name="Morris K."/>
            <person name="Simpson S."/>
            <person name="Abebe-Akele F."/>
            <person name="Thomas K."/>
            <person name="Gtari M."/>
            <person name="Tisa L.S."/>
        </authorList>
    </citation>
    <scope>NUCLEOTIDE SEQUENCE [LARGE SCALE GENOMIC DNA]</scope>
    <source>
        <strain evidence="3">NRRL B-16386</strain>
    </source>
</reference>
<dbReference type="STRING" id="1834516.BL253_10680"/>
<evidence type="ECO:0000313" key="2">
    <source>
        <dbReference type="EMBL" id="ONH31113.1"/>
    </source>
</evidence>
<feature type="compositionally biased region" description="Basic and acidic residues" evidence="1">
    <location>
        <begin position="177"/>
        <end position="198"/>
    </location>
</feature>
<sequence>MEGRRGGAQTFKTAADALLMEEASSASLRRPSTRYGYGVSAAGWRSRVTARLLSRETQMRGFVRMHDAGASPLERLALRGDEIALRFYGNFPDKPELLNGVLDSLRVDTWTGVCLPPMTSFATLKLWLATAFDGYCQLDLANDAATEPLAPDGRPLGDAVVDGRRFRPGLNLATSARVEDPEQHDGGRRAVGSWRREGGGGGCAMTRNGRSRSS</sequence>
<dbReference type="AlphaFoldDB" id="A0A1V2ID51"/>
<keyword evidence="3" id="KW-1185">Reference proteome</keyword>
<evidence type="ECO:0000256" key="1">
    <source>
        <dbReference type="SAM" id="MobiDB-lite"/>
    </source>
</evidence>
<proteinExistence type="predicted"/>
<comment type="caution">
    <text evidence="2">The sequence shown here is derived from an EMBL/GenBank/DDBJ whole genome shotgun (WGS) entry which is preliminary data.</text>
</comment>
<name>A0A1V2ID51_9ACTN</name>
<gene>
    <name evidence="2" type="ORF">BL253_10680</name>
</gene>
<protein>
    <submittedName>
        <fullName evidence="2">Uncharacterized protein</fullName>
    </submittedName>
</protein>